<proteinExistence type="predicted"/>
<evidence type="ECO:0000313" key="1">
    <source>
        <dbReference type="EMBL" id="KAJ2798654.1"/>
    </source>
</evidence>
<feature type="non-terminal residue" evidence="1">
    <location>
        <position position="365"/>
    </location>
</feature>
<dbReference type="Proteomes" id="UP001140087">
    <property type="component" value="Unassembled WGS sequence"/>
</dbReference>
<reference evidence="1" key="1">
    <citation type="submission" date="2022-07" db="EMBL/GenBank/DDBJ databases">
        <title>Phylogenomic reconstructions and comparative analyses of Kickxellomycotina fungi.</title>
        <authorList>
            <person name="Reynolds N.K."/>
            <person name="Stajich J.E."/>
            <person name="Barry K."/>
            <person name="Grigoriev I.V."/>
            <person name="Crous P."/>
            <person name="Smith M.E."/>
        </authorList>
    </citation>
    <scope>NUCLEOTIDE SEQUENCE</scope>
    <source>
        <strain evidence="1">BCRC 34780</strain>
    </source>
</reference>
<accession>A0ACC1L0X3</accession>
<protein>
    <submittedName>
        <fullName evidence="1">UBX domain protein Ubx2</fullName>
        <ecNumber evidence="1">1.1.1.8</ecNumber>
    </submittedName>
</protein>
<organism evidence="1 2">
    <name type="scientific">Coemansia helicoidea</name>
    <dbReference type="NCBI Taxonomy" id="1286919"/>
    <lineage>
        <taxon>Eukaryota</taxon>
        <taxon>Fungi</taxon>
        <taxon>Fungi incertae sedis</taxon>
        <taxon>Zoopagomycota</taxon>
        <taxon>Kickxellomycotina</taxon>
        <taxon>Kickxellomycetes</taxon>
        <taxon>Kickxellales</taxon>
        <taxon>Kickxellaceae</taxon>
        <taxon>Coemansia</taxon>
    </lineage>
</organism>
<evidence type="ECO:0000313" key="2">
    <source>
        <dbReference type="Proteomes" id="UP001140087"/>
    </source>
</evidence>
<dbReference type="EMBL" id="JANBUN010001316">
    <property type="protein sequence ID" value="KAJ2798654.1"/>
    <property type="molecule type" value="Genomic_DNA"/>
</dbReference>
<sequence>MESEKIQSFCAVTGAEPQVASEYLQVAEHDVDQAISLYFENGGQPLQSQAAAAAAAAPAAAAVAGTAEADEVRAPIAARRDVLVDDYGGIGAGMGYVRPVHGRSRDAASIFAQQQAGAGRVPFRDFVREAAEMTEGGAAAAAAATARRNRLADLFKPPFDLMHPGGLDSARQEGIQSGRWVLVNLQDVSEFRCQALNRDVWSQAGVRDVVRRGFVFLQLPTDNPEGARVSTMYGAQGFPFIAAIHPKTGELRGRFERFASPIDIIEDLTNFALDNPLPGRRGAAAAAATAGPAADAAQPAAAASRGLSFGNVYNLSEEEQLAAAIAASELSGPAIVDSDEELDVSDDAASYSDIHTIDSDDYDDG</sequence>
<name>A0ACC1L0X3_9FUNG</name>
<keyword evidence="1" id="KW-0560">Oxidoreductase</keyword>
<comment type="caution">
    <text evidence="1">The sequence shown here is derived from an EMBL/GenBank/DDBJ whole genome shotgun (WGS) entry which is preliminary data.</text>
</comment>
<dbReference type="EC" id="1.1.1.8" evidence="1"/>
<gene>
    <name evidence="1" type="primary">ubx2_1</name>
    <name evidence="1" type="ORF">H4R21_003840</name>
</gene>
<keyword evidence="2" id="KW-1185">Reference proteome</keyword>